<keyword evidence="1" id="KW-0812">Transmembrane</keyword>
<evidence type="ECO:0000313" key="2">
    <source>
        <dbReference type="EMBL" id="MFE9170883.1"/>
    </source>
</evidence>
<proteinExistence type="predicted"/>
<accession>A0ABW6KW88</accession>
<dbReference type="Proteomes" id="UP001601197">
    <property type="component" value="Unassembled WGS sequence"/>
</dbReference>
<evidence type="ECO:0000256" key="1">
    <source>
        <dbReference type="SAM" id="Phobius"/>
    </source>
</evidence>
<sequence length="65" mass="6714">MESGPAIFAGTVFALFGAALLGWTVVRVRHREPVALGVGRAASATVATLLALTALTLGAWCFTRV</sequence>
<dbReference type="RefSeq" id="WP_388347430.1">
    <property type="nucleotide sequence ID" value="NZ_JBIAFJ010000011.1"/>
</dbReference>
<name>A0ABW6KW88_9ACTN</name>
<gene>
    <name evidence="2" type="ORF">ACFYNZ_15375</name>
</gene>
<feature type="transmembrane region" description="Helical" evidence="1">
    <location>
        <begin position="38"/>
        <end position="60"/>
    </location>
</feature>
<comment type="caution">
    <text evidence="2">The sequence shown here is derived from an EMBL/GenBank/DDBJ whole genome shotgun (WGS) entry which is preliminary data.</text>
</comment>
<reference evidence="2 3" key="1">
    <citation type="submission" date="2024-10" db="EMBL/GenBank/DDBJ databases">
        <title>The Natural Products Discovery Center: Release of the First 8490 Sequenced Strains for Exploring Actinobacteria Biosynthetic Diversity.</title>
        <authorList>
            <person name="Kalkreuter E."/>
            <person name="Kautsar S.A."/>
            <person name="Yang D."/>
            <person name="Bader C.D."/>
            <person name="Teijaro C.N."/>
            <person name="Fluegel L."/>
            <person name="Davis C.M."/>
            <person name="Simpson J.R."/>
            <person name="Lauterbach L."/>
            <person name="Steele A.D."/>
            <person name="Gui C."/>
            <person name="Meng S."/>
            <person name="Li G."/>
            <person name="Viehrig K."/>
            <person name="Ye F."/>
            <person name="Su P."/>
            <person name="Kiefer A.F."/>
            <person name="Nichols A."/>
            <person name="Cepeda A.J."/>
            <person name="Yan W."/>
            <person name="Fan B."/>
            <person name="Jiang Y."/>
            <person name="Adhikari A."/>
            <person name="Zheng C.-J."/>
            <person name="Schuster L."/>
            <person name="Cowan T.M."/>
            <person name="Smanski M.J."/>
            <person name="Chevrette M.G."/>
            <person name="De Carvalho L.P.S."/>
            <person name="Shen B."/>
        </authorList>
    </citation>
    <scope>NUCLEOTIDE SEQUENCE [LARGE SCALE GENOMIC DNA]</scope>
    <source>
        <strain evidence="2 3">NPDC007147</strain>
    </source>
</reference>
<keyword evidence="3" id="KW-1185">Reference proteome</keyword>
<feature type="transmembrane region" description="Helical" evidence="1">
    <location>
        <begin position="6"/>
        <end position="26"/>
    </location>
</feature>
<keyword evidence="1" id="KW-1133">Transmembrane helix</keyword>
<dbReference type="EMBL" id="JBIAFJ010000011">
    <property type="protein sequence ID" value="MFE9170883.1"/>
    <property type="molecule type" value="Genomic_DNA"/>
</dbReference>
<organism evidence="2 3">
    <name type="scientific">Streptomyces kebangsaanensis</name>
    <dbReference type="NCBI Taxonomy" id="864058"/>
    <lineage>
        <taxon>Bacteria</taxon>
        <taxon>Bacillati</taxon>
        <taxon>Actinomycetota</taxon>
        <taxon>Actinomycetes</taxon>
        <taxon>Kitasatosporales</taxon>
        <taxon>Streptomycetaceae</taxon>
        <taxon>Streptomyces</taxon>
    </lineage>
</organism>
<protein>
    <submittedName>
        <fullName evidence="2">Uncharacterized protein</fullName>
    </submittedName>
</protein>
<evidence type="ECO:0000313" key="3">
    <source>
        <dbReference type="Proteomes" id="UP001601197"/>
    </source>
</evidence>
<keyword evidence="1" id="KW-0472">Membrane</keyword>